<proteinExistence type="predicted"/>
<dbReference type="SMART" id="SM00581">
    <property type="entry name" value="PSP"/>
    <property type="match status" value="1"/>
</dbReference>
<feature type="region of interest" description="Disordered" evidence="1">
    <location>
        <begin position="389"/>
        <end position="462"/>
    </location>
</feature>
<comment type="caution">
    <text evidence="3">The sequence shown here is derived from an EMBL/GenBank/DDBJ whole genome shotgun (WGS) entry which is preliminary data.</text>
</comment>
<feature type="compositionally biased region" description="Acidic residues" evidence="1">
    <location>
        <begin position="390"/>
        <end position="423"/>
    </location>
</feature>
<dbReference type="InterPro" id="IPR052584">
    <property type="entry name" value="U2_snRNP_Complex_Component"/>
</dbReference>
<organism evidence="3 4">
    <name type="scientific">Entomortierella parvispora</name>
    <dbReference type="NCBI Taxonomy" id="205924"/>
    <lineage>
        <taxon>Eukaryota</taxon>
        <taxon>Fungi</taxon>
        <taxon>Fungi incertae sedis</taxon>
        <taxon>Mucoromycota</taxon>
        <taxon>Mortierellomycotina</taxon>
        <taxon>Mortierellomycetes</taxon>
        <taxon>Mortierellales</taxon>
        <taxon>Mortierellaceae</taxon>
        <taxon>Entomortierella</taxon>
    </lineage>
</organism>
<evidence type="ECO:0000256" key="1">
    <source>
        <dbReference type="SAM" id="MobiDB-lite"/>
    </source>
</evidence>
<protein>
    <submittedName>
        <fullName evidence="3">Splicing factor 3B subunit 2</fullName>
    </submittedName>
</protein>
<feature type="compositionally biased region" description="Low complexity" evidence="1">
    <location>
        <begin position="8"/>
        <end position="17"/>
    </location>
</feature>
<feature type="compositionally biased region" description="Basic and acidic residues" evidence="1">
    <location>
        <begin position="445"/>
        <end position="456"/>
    </location>
</feature>
<dbReference type="AlphaFoldDB" id="A0A9P3H6A1"/>
<reference evidence="3" key="1">
    <citation type="submission" date="2021-11" db="EMBL/GenBank/DDBJ databases">
        <authorList>
            <person name="Herlambang A."/>
            <person name="Guo Y."/>
            <person name="Takashima Y."/>
            <person name="Nishizawa T."/>
        </authorList>
    </citation>
    <scope>NUCLEOTIDE SEQUENCE</scope>
    <source>
        <strain evidence="3">E1425</strain>
    </source>
</reference>
<evidence type="ECO:0000313" key="3">
    <source>
        <dbReference type="EMBL" id="GJJ70803.1"/>
    </source>
</evidence>
<feature type="region of interest" description="Disordered" evidence="1">
    <location>
        <begin position="1"/>
        <end position="70"/>
    </location>
</feature>
<gene>
    <name evidence="3" type="ORF">EMPS_03153</name>
</gene>
<evidence type="ECO:0000259" key="2">
    <source>
        <dbReference type="SMART" id="SM00581"/>
    </source>
</evidence>
<feature type="compositionally biased region" description="Basic and acidic residues" evidence="1">
    <location>
        <begin position="536"/>
        <end position="575"/>
    </location>
</feature>
<dbReference type="Pfam" id="PF04046">
    <property type="entry name" value="PSP"/>
    <property type="match status" value="1"/>
</dbReference>
<feature type="compositionally biased region" description="Basic residues" evidence="1">
    <location>
        <begin position="36"/>
        <end position="48"/>
    </location>
</feature>
<dbReference type="Proteomes" id="UP000827284">
    <property type="component" value="Unassembled WGS sequence"/>
</dbReference>
<feature type="domain" description="PSP proline-rich" evidence="2">
    <location>
        <begin position="286"/>
        <end position="339"/>
    </location>
</feature>
<dbReference type="InterPro" id="IPR006568">
    <property type="entry name" value="PSP_pro-rich"/>
</dbReference>
<keyword evidence="4" id="KW-1185">Reference proteome</keyword>
<feature type="compositionally biased region" description="Basic and acidic residues" evidence="1">
    <location>
        <begin position="107"/>
        <end position="118"/>
    </location>
</feature>
<dbReference type="OrthoDB" id="10260794at2759"/>
<feature type="region of interest" description="Disordered" evidence="1">
    <location>
        <begin position="528"/>
        <end position="575"/>
    </location>
</feature>
<accession>A0A9P3H6A1</accession>
<sequence length="575" mass="64958">MAITTQDSTASASGTESETTHANTYNNSATGNNTNAKHKSRRRKKKAHTTPANGHTEAEPKEDQELKVEVEWVAEKPMELAPGFEQFQDVFKHFQLQDAAPETETGDMEHVEKTENKSDASGSDSEDDPEKQAASKKKLKRLNRMSVAVLKQMAKHPEVVEWIDVTSSDPNLLVQLKGYRNTVPVPAHWSQKRKYLQGKRGIEKAPFDLPDFIKDTGIMELRNAVKEKEDASKLKTKTRERVQPKMGKIDIDYQKLHDAFFRYQTRPRLSMHGELYHEGKEFDAKAKEVKPGNLSEELIAALSIPPLAPPPWLINMQRYGPPPGYKNLKIPGLNAPIPEGAQWGYHPGGWGKPPVDEFNRPLYGDVFGSAQTEVQSAYMEPVVKTLWGELDPEEEEEEEEDEEEEEEEEEEEGEEEKDEEDLQEGLVTPSGMQSVASGLETPDVIELRKDSRRAATQDDEEKTLYTVIPQKQTNITGFMGSQHVYDLSSATASSSSSRKRKMGEVEVALDPSELVDMDDETLKEKYEHGLQAAQPEAHREDMSDLLEEHLAKKAKERKQNQEKKSGSKDKDKFKF</sequence>
<name>A0A9P3H6A1_9FUNG</name>
<dbReference type="GO" id="GO:0005634">
    <property type="term" value="C:nucleus"/>
    <property type="evidence" value="ECO:0007669"/>
    <property type="project" value="InterPro"/>
</dbReference>
<reference evidence="3" key="2">
    <citation type="journal article" date="2022" name="Microbiol. Resour. Announc.">
        <title>Whole-Genome Sequence of Entomortierella parvispora E1425, a Mucoromycotan Fungus Associated with Burkholderiaceae-Related Endosymbiotic Bacteria.</title>
        <authorList>
            <person name="Herlambang A."/>
            <person name="Guo Y."/>
            <person name="Takashima Y."/>
            <person name="Narisawa K."/>
            <person name="Ohta H."/>
            <person name="Nishizawa T."/>
        </authorList>
    </citation>
    <scope>NUCLEOTIDE SEQUENCE</scope>
    <source>
        <strain evidence="3">E1425</strain>
    </source>
</reference>
<dbReference type="PANTHER" id="PTHR12785:SF6">
    <property type="entry name" value="SPLICING FACTOR 3B SUBUNIT 2"/>
    <property type="match status" value="1"/>
</dbReference>
<dbReference type="PANTHER" id="PTHR12785">
    <property type="entry name" value="SPLICING FACTOR 3B"/>
    <property type="match status" value="1"/>
</dbReference>
<feature type="compositionally biased region" description="Basic and acidic residues" evidence="1">
    <location>
        <begin position="56"/>
        <end position="70"/>
    </location>
</feature>
<feature type="region of interest" description="Disordered" evidence="1">
    <location>
        <begin position="102"/>
        <end position="139"/>
    </location>
</feature>
<dbReference type="EMBL" id="BQFW01000004">
    <property type="protein sequence ID" value="GJJ70803.1"/>
    <property type="molecule type" value="Genomic_DNA"/>
</dbReference>
<dbReference type="Pfam" id="PF04037">
    <property type="entry name" value="DUF382"/>
    <property type="match status" value="1"/>
</dbReference>
<dbReference type="InterPro" id="IPR007180">
    <property type="entry name" value="DUF382"/>
</dbReference>
<evidence type="ECO:0000313" key="4">
    <source>
        <dbReference type="Proteomes" id="UP000827284"/>
    </source>
</evidence>
<feature type="compositionally biased region" description="Polar residues" evidence="1">
    <location>
        <begin position="21"/>
        <end position="35"/>
    </location>
</feature>